<evidence type="ECO:0000256" key="1">
    <source>
        <dbReference type="SAM" id="MobiDB-lite"/>
    </source>
</evidence>
<keyword evidence="3" id="KW-1185">Reference proteome</keyword>
<sequence length="87" mass="8463">MSAHDYSPSGADDAPDAVTSATSWAEAAKALDAAEVSPCEAPPLAAPPGIDATTGATPGVASACKDLGLTSPNEVSHHLGIKPPGEA</sequence>
<dbReference type="RefSeq" id="WP_283832449.1">
    <property type="nucleotide sequence ID" value="NZ_JASJEU010000019.1"/>
</dbReference>
<name>A0ABT7DNI6_9ACTN</name>
<comment type="caution">
    <text evidence="2">The sequence shown here is derived from an EMBL/GenBank/DDBJ whole genome shotgun (WGS) entry which is preliminary data.</text>
</comment>
<dbReference type="EMBL" id="JASJEU010000019">
    <property type="protein sequence ID" value="MDJ1651104.1"/>
    <property type="molecule type" value="Genomic_DNA"/>
</dbReference>
<evidence type="ECO:0000313" key="2">
    <source>
        <dbReference type="EMBL" id="MDJ1651104.1"/>
    </source>
</evidence>
<protein>
    <submittedName>
        <fullName evidence="2">Uncharacterized protein</fullName>
    </submittedName>
</protein>
<accession>A0ABT7DNI6</accession>
<reference evidence="2 3" key="1">
    <citation type="submission" date="2023-05" db="EMBL/GenBank/DDBJ databases">
        <title>Gordonibacter KGMB12511T sp. nov., isolated from faeces of healthy Korean.</title>
        <authorList>
            <person name="Kim H.S."/>
            <person name="Kim J.-S."/>
            <person name="Suh M.K."/>
            <person name="Eom M.K."/>
            <person name="Do H.E."/>
            <person name="Lee J.-S."/>
        </authorList>
    </citation>
    <scope>NUCLEOTIDE SEQUENCE [LARGE SCALE GENOMIC DNA]</scope>
    <source>
        <strain evidence="2 3">KGMB12511</strain>
    </source>
</reference>
<feature type="region of interest" description="Disordered" evidence="1">
    <location>
        <begin position="1"/>
        <end position="57"/>
    </location>
</feature>
<organism evidence="2 3">
    <name type="scientific">Gordonibacter faecis</name>
    <dbReference type="NCBI Taxonomy" id="3047475"/>
    <lineage>
        <taxon>Bacteria</taxon>
        <taxon>Bacillati</taxon>
        <taxon>Actinomycetota</taxon>
        <taxon>Coriobacteriia</taxon>
        <taxon>Eggerthellales</taxon>
        <taxon>Eggerthellaceae</taxon>
        <taxon>Gordonibacter</taxon>
    </lineage>
</organism>
<dbReference type="Proteomes" id="UP001232750">
    <property type="component" value="Unassembled WGS sequence"/>
</dbReference>
<feature type="region of interest" description="Disordered" evidence="1">
    <location>
        <begin position="68"/>
        <end position="87"/>
    </location>
</feature>
<proteinExistence type="predicted"/>
<feature type="compositionally biased region" description="Low complexity" evidence="1">
    <location>
        <begin position="25"/>
        <end position="34"/>
    </location>
</feature>
<evidence type="ECO:0000313" key="3">
    <source>
        <dbReference type="Proteomes" id="UP001232750"/>
    </source>
</evidence>
<gene>
    <name evidence="2" type="ORF">QNJ86_09860</name>
</gene>